<accession>A0A242ML91</accession>
<dbReference type="Proteomes" id="UP000194546">
    <property type="component" value="Unassembled WGS sequence"/>
</dbReference>
<evidence type="ECO:0000313" key="1">
    <source>
        <dbReference type="EMBL" id="OTP72088.1"/>
    </source>
</evidence>
<dbReference type="NCBIfam" id="TIGR01863">
    <property type="entry name" value="cas_Csd1"/>
    <property type="match status" value="1"/>
</dbReference>
<dbReference type="EMBL" id="NBTY01000120">
    <property type="protein sequence ID" value="OTP72088.1"/>
    <property type="molecule type" value="Genomic_DNA"/>
</dbReference>
<organism evidence="1 2">
    <name type="scientific">Caballeronia sordidicola</name>
    <name type="common">Burkholderia sordidicola</name>
    <dbReference type="NCBI Taxonomy" id="196367"/>
    <lineage>
        <taxon>Bacteria</taxon>
        <taxon>Pseudomonadati</taxon>
        <taxon>Pseudomonadota</taxon>
        <taxon>Betaproteobacteria</taxon>
        <taxon>Burkholderiales</taxon>
        <taxon>Burkholderiaceae</taxon>
        <taxon>Caballeronia</taxon>
    </lineage>
</organism>
<reference evidence="1 2" key="1">
    <citation type="submission" date="2017-03" db="EMBL/GenBank/DDBJ databases">
        <title>Genome analysis of strain PAMC 26510.</title>
        <authorList>
            <person name="Oh H.-M."/>
            <person name="Yang J.-A."/>
        </authorList>
    </citation>
    <scope>NUCLEOTIDE SEQUENCE [LARGE SCALE GENOMIC DNA]</scope>
    <source>
        <strain evidence="1 2">PAMC 26510</strain>
    </source>
</reference>
<protein>
    <submittedName>
        <fullName evidence="1">CRISPR-associated protein, Csd1 family</fullName>
    </submittedName>
</protein>
<name>A0A242ML91_CABSO</name>
<evidence type="ECO:0000313" key="2">
    <source>
        <dbReference type="Proteomes" id="UP000194546"/>
    </source>
</evidence>
<sequence>MIFKSLVEYYERLAAQGKVPAFGLTQEKIGYCILLDRHGKVQDIISLSDPSDKKSKWAMLTVPASFKRSGTAPPPFFLWDKTAFVLGVEHKKDSDVPTLNIRSHGVFKALHLERLADATDDGLVALRKFIEEWIPDQWQQCEAIVKHGPAIFGANIVFRLDGEQEYIHERAAAQELIKRYSATDDSPLGLCLVSGETRPIARLHPAIKGVWGAQSSGASIVSFNLDAFDSYGKDRGANAPVSVHAAFAYTTALNYLLLRDPHHRQCVQIGDASVVFWAEAKNQEEQEAAEDFFSCALEPPYNDPSAVAKLQSALDLVAEGRGINDLNALLDPASRIFVLGLSPNASRLSVRFWFTERLDVFTKRLADHYNDLSIKPAPWKTQPNQWRLLSSIAAHDKTENISPWLAGSLARSILSGQCYPRSLSSSIISRIRSDGQVTGMRVAICKAALSRNRRLEPKNNPTEVPVSFDPDNREPGYLFGRLFAMLESIQEVALGEVNSSIKDRYYASASAVPQRVFRLLLNGVVHHVSRGRKGPKRNLILSLDQKMREIVFLINGNFPRSLSVEQQSWFALGYYHQYQVRFNSSTKKDDAENSPDEDTENEQ</sequence>
<dbReference type="RefSeq" id="WP_086382392.1">
    <property type="nucleotide sequence ID" value="NZ_NBTY01000120.1"/>
</dbReference>
<dbReference type="CDD" id="cd09757">
    <property type="entry name" value="Cas8c_I-C"/>
    <property type="match status" value="1"/>
</dbReference>
<dbReference type="AlphaFoldDB" id="A0A242ML91"/>
<comment type="caution">
    <text evidence="1">The sequence shown here is derived from an EMBL/GenBank/DDBJ whole genome shotgun (WGS) entry which is preliminary data.</text>
</comment>
<gene>
    <name evidence="1" type="ORF">PAMC26510_22255</name>
</gene>
<proteinExistence type="predicted"/>
<dbReference type="Pfam" id="PF09709">
    <property type="entry name" value="Cas_Csd1"/>
    <property type="match status" value="1"/>
</dbReference>
<dbReference type="InterPro" id="IPR010144">
    <property type="entry name" value="CRISPR-assoc_prot_Csd1-typ"/>
</dbReference>